<dbReference type="GO" id="GO:0000221">
    <property type="term" value="C:vacuolar proton-transporting V-type ATPase, V1 domain"/>
    <property type="evidence" value="ECO:0007669"/>
    <property type="project" value="TreeGrafter"/>
</dbReference>
<evidence type="ECO:0000313" key="6">
    <source>
        <dbReference type="EMBL" id="CAD7405815.1"/>
    </source>
</evidence>
<dbReference type="AlphaFoldDB" id="A0A7R9D273"/>
<accession>A0A7R9D273</accession>
<gene>
    <name evidence="6" type="ORF">TCEB3V08_LOCUS8180</name>
</gene>
<keyword evidence="4 5" id="KW-0406">Ion transport</keyword>
<dbReference type="InterPro" id="IPR036132">
    <property type="entry name" value="Vac_ATP_synth_c_sf"/>
</dbReference>
<dbReference type="GO" id="GO:0046961">
    <property type="term" value="F:proton-transporting ATPase activity, rotational mechanism"/>
    <property type="evidence" value="ECO:0007669"/>
    <property type="project" value="InterPro"/>
</dbReference>
<dbReference type="GO" id="GO:0005765">
    <property type="term" value="C:lysosomal membrane"/>
    <property type="evidence" value="ECO:0007669"/>
    <property type="project" value="TreeGrafter"/>
</dbReference>
<protein>
    <recommendedName>
        <fullName evidence="5">V-type proton ATPase subunit C</fullName>
    </recommendedName>
</protein>
<keyword evidence="3 5" id="KW-0375">Hydrogen ion transport</keyword>
<dbReference type="EMBL" id="OC319587">
    <property type="protein sequence ID" value="CAD7405815.1"/>
    <property type="molecule type" value="Genomic_DNA"/>
</dbReference>
<dbReference type="Pfam" id="PF03223">
    <property type="entry name" value="V-ATPase_C"/>
    <property type="match status" value="1"/>
</dbReference>
<evidence type="ECO:0000256" key="2">
    <source>
        <dbReference type="ARBA" id="ARBA00022448"/>
    </source>
</evidence>
<dbReference type="CDD" id="cd14785">
    <property type="entry name" value="V-ATPase_C"/>
    <property type="match status" value="1"/>
</dbReference>
<dbReference type="Gene3D" id="1.20.1460.10">
    <property type="entry name" value="subunit c (vma5p) of the yeast v-atpase, domain 2"/>
    <property type="match status" value="1"/>
</dbReference>
<keyword evidence="2 5" id="KW-0813">Transport</keyword>
<dbReference type="SUPFAM" id="SSF118203">
    <property type="entry name" value="Vacuolar ATP synthase subunit C"/>
    <property type="match status" value="1"/>
</dbReference>
<evidence type="ECO:0000256" key="1">
    <source>
        <dbReference type="ARBA" id="ARBA00006138"/>
    </source>
</evidence>
<evidence type="ECO:0000256" key="3">
    <source>
        <dbReference type="ARBA" id="ARBA00022781"/>
    </source>
</evidence>
<dbReference type="PANTHER" id="PTHR10137:SF0">
    <property type="entry name" value="V-TYPE PROTON ATPASE SUBUNIT C"/>
    <property type="match status" value="1"/>
</dbReference>
<dbReference type="PANTHER" id="PTHR10137">
    <property type="entry name" value="V-TYPE PROTON ATPASE SUBUNIT C"/>
    <property type="match status" value="1"/>
</dbReference>
<dbReference type="InterPro" id="IPR004907">
    <property type="entry name" value="ATPase_V1-cplx_csu"/>
</dbReference>
<organism evidence="6">
    <name type="scientific">Timema cristinae</name>
    <name type="common">Walking stick</name>
    <dbReference type="NCBI Taxonomy" id="61476"/>
    <lineage>
        <taxon>Eukaryota</taxon>
        <taxon>Metazoa</taxon>
        <taxon>Ecdysozoa</taxon>
        <taxon>Arthropoda</taxon>
        <taxon>Hexapoda</taxon>
        <taxon>Insecta</taxon>
        <taxon>Pterygota</taxon>
        <taxon>Neoptera</taxon>
        <taxon>Polyneoptera</taxon>
        <taxon>Phasmatodea</taxon>
        <taxon>Timematodea</taxon>
        <taxon>Timematoidea</taxon>
        <taxon>Timematidae</taxon>
        <taxon>Timema</taxon>
    </lineage>
</organism>
<reference evidence="6" key="1">
    <citation type="submission" date="2020-11" db="EMBL/GenBank/DDBJ databases">
        <authorList>
            <person name="Tran Van P."/>
        </authorList>
    </citation>
    <scope>NUCLEOTIDE SEQUENCE</scope>
</reference>
<evidence type="ECO:0000256" key="5">
    <source>
        <dbReference type="RuleBase" id="RU364010"/>
    </source>
</evidence>
<comment type="function">
    <text evidence="5">Subunit of the V1 complex of vacuolar(H+)-ATPase (V-ATPase), a multisubunit enzyme composed of a peripheral complex (V1) that hydrolyzes ATP and a membrane integral complex (V0) that translocates protons. V-ATPase is responsible for acidifying and maintaining the pH of intracellular compartments and in some cell types, is targeted to the plasma membrane, where it is responsible for acidifying the extracellular environment. Subunit C is necessary for the assembly of the catalytic sector of the enzyme and is likely to have a specific function in its catalytic activity.</text>
</comment>
<proteinExistence type="inferred from homology"/>
<sequence length="161" mass="18177">MPVSITTFMWSESGKLFRKDQPQYLSTPNLDSNSDPSVIGSLVHCESDALKGPLVRWLKVNFSESFCAWVHVKALRVFVESVLRYGLPVNFQAMLLHPSKKNTKRLRDVLNQLYGHLDSSALQSSGAQHDSVDIPGLGFGQSEYYAYVYYKINIDMVDTKV</sequence>
<comment type="similarity">
    <text evidence="1 5">Belongs to the V-ATPase C subunit family.</text>
</comment>
<comment type="subunit">
    <text evidence="5">V-ATPase is a heteromultimeric enzyme made up of two complexes: the ATP-hydrolytic V1 complex and the proton translocation V0 complex. The V1 complex consists of three catalytic AB heterodimers that form a heterohexamer, three peripheral stalks each consisting of EG heterodimers, one central rotor including subunits D and F, and the regulatory subunits C and H. The proton translocation complex V0 consists of the proton transport subunit a, a ring of proteolipid subunits c9c'', rotary subunit d, subunits e and f, and two accessory subunits.</text>
</comment>
<name>A0A7R9D273_TIMCR</name>
<evidence type="ECO:0000256" key="4">
    <source>
        <dbReference type="ARBA" id="ARBA00023065"/>
    </source>
</evidence>